<evidence type="ECO:0000256" key="1">
    <source>
        <dbReference type="SAM" id="MobiDB-lite"/>
    </source>
</evidence>
<gene>
    <name evidence="2" type="ORF">Cob_v002762</name>
</gene>
<proteinExistence type="predicted"/>
<reference evidence="3" key="2">
    <citation type="journal article" date="2019" name="Mol. Plant Microbe Interact.">
        <title>Genome sequence resources for four phytopathogenic fungi from the Colletotrichum orbiculare species complex.</title>
        <authorList>
            <person name="Gan P."/>
            <person name="Tsushima A."/>
            <person name="Narusaka M."/>
            <person name="Narusaka Y."/>
            <person name="Takano Y."/>
            <person name="Kubo Y."/>
            <person name="Shirasu K."/>
        </authorList>
    </citation>
    <scope>GENOME REANNOTATION</scope>
    <source>
        <strain evidence="3">104-T / ATCC 96160 / CBS 514.97 / LARS 414 / MAFF 240422</strain>
    </source>
</reference>
<dbReference type="AlphaFoldDB" id="A0A484G2R0"/>
<dbReference type="OrthoDB" id="4794991at2759"/>
<dbReference type="Proteomes" id="UP000014480">
    <property type="component" value="Unassembled WGS sequence"/>
</dbReference>
<keyword evidence="3" id="KW-1185">Reference proteome</keyword>
<name>A0A484G2R0_COLOR</name>
<dbReference type="EMBL" id="AMCV02000005">
    <property type="protein sequence ID" value="TDZ24034.1"/>
    <property type="molecule type" value="Genomic_DNA"/>
</dbReference>
<accession>A0A484G2R0</accession>
<feature type="region of interest" description="Disordered" evidence="1">
    <location>
        <begin position="30"/>
        <end position="68"/>
    </location>
</feature>
<protein>
    <submittedName>
        <fullName evidence="2">Uncharacterized protein</fullName>
    </submittedName>
</protein>
<organism evidence="2 3">
    <name type="scientific">Colletotrichum orbiculare (strain 104-T / ATCC 96160 / CBS 514.97 / LARS 414 / MAFF 240422)</name>
    <name type="common">Cucumber anthracnose fungus</name>
    <name type="synonym">Colletotrichum lagenarium</name>
    <dbReference type="NCBI Taxonomy" id="1213857"/>
    <lineage>
        <taxon>Eukaryota</taxon>
        <taxon>Fungi</taxon>
        <taxon>Dikarya</taxon>
        <taxon>Ascomycota</taxon>
        <taxon>Pezizomycotina</taxon>
        <taxon>Sordariomycetes</taxon>
        <taxon>Hypocreomycetidae</taxon>
        <taxon>Glomerellales</taxon>
        <taxon>Glomerellaceae</taxon>
        <taxon>Colletotrichum</taxon>
        <taxon>Colletotrichum orbiculare species complex</taxon>
    </lineage>
</organism>
<evidence type="ECO:0000313" key="3">
    <source>
        <dbReference type="Proteomes" id="UP000014480"/>
    </source>
</evidence>
<evidence type="ECO:0000313" key="2">
    <source>
        <dbReference type="EMBL" id="TDZ24034.1"/>
    </source>
</evidence>
<reference evidence="3" key="1">
    <citation type="journal article" date="2013" name="New Phytol.">
        <title>Comparative genomic and transcriptomic analyses reveal the hemibiotrophic stage shift of Colletotrichum fungi.</title>
        <authorList>
            <person name="Gan P."/>
            <person name="Ikeda K."/>
            <person name="Irieda H."/>
            <person name="Narusaka M."/>
            <person name="O'Connell R.J."/>
            <person name="Narusaka Y."/>
            <person name="Takano Y."/>
            <person name="Kubo Y."/>
            <person name="Shirasu K."/>
        </authorList>
    </citation>
    <scope>NUCLEOTIDE SEQUENCE [LARGE SCALE GENOMIC DNA]</scope>
    <source>
        <strain evidence="3">104-T / ATCC 96160 / CBS 514.97 / LARS 414 / MAFF 240422</strain>
    </source>
</reference>
<comment type="caution">
    <text evidence="2">The sequence shown here is derived from an EMBL/GenBank/DDBJ whole genome shotgun (WGS) entry which is preliminary data.</text>
</comment>
<sequence length="217" mass="23698">MPIIALPSVKDTSLKTSFRYPFGRLQHRLPLVTRPPCPPDGRYQEHRSPQYKASNEPSQSLGPLSANNNLPLTDLSTMSISHENHEEDFLLVDPFDATSSDGTIVLDHAVSVVAEPSIGSASALTANNMNVHDRVARSYIGFMNDWLLDGRCAGDFVNRDTAPQESLQLDGGNSRVSPSTIVGDDDYVIYNHPSENFVTGAGHWADIAMPLDSSLHI</sequence>
<feature type="compositionally biased region" description="Polar residues" evidence="1">
    <location>
        <begin position="51"/>
        <end position="68"/>
    </location>
</feature>